<dbReference type="InterPro" id="IPR018060">
    <property type="entry name" value="HTH_AraC"/>
</dbReference>
<keyword evidence="3" id="KW-0804">Transcription</keyword>
<protein>
    <submittedName>
        <fullName evidence="6">L-rhamnose operon transcriptional activator rhaR</fullName>
    </submittedName>
</protein>
<reference evidence="6 7" key="1">
    <citation type="submission" date="2018-12" db="EMBL/GenBank/DDBJ databases">
        <authorList>
            <consortium name="Pathogen Informatics"/>
        </authorList>
    </citation>
    <scope>NUCLEOTIDE SEQUENCE [LARGE SCALE GENOMIC DNA]</scope>
    <source>
        <strain evidence="6 7">NCTC13193</strain>
    </source>
</reference>
<feature type="transmembrane region" description="Helical" evidence="4">
    <location>
        <begin position="55"/>
        <end position="75"/>
    </location>
</feature>
<keyword evidence="4" id="KW-0472">Membrane</keyword>
<dbReference type="AlphaFoldDB" id="A0A3S4Z2V7"/>
<dbReference type="InterPro" id="IPR009057">
    <property type="entry name" value="Homeodomain-like_sf"/>
</dbReference>
<dbReference type="GO" id="GO:0003700">
    <property type="term" value="F:DNA-binding transcription factor activity"/>
    <property type="evidence" value="ECO:0007669"/>
    <property type="project" value="InterPro"/>
</dbReference>
<feature type="domain" description="HTH araC/xylS-type" evidence="5">
    <location>
        <begin position="224"/>
        <end position="329"/>
    </location>
</feature>
<dbReference type="SMART" id="SM00342">
    <property type="entry name" value="HTH_ARAC"/>
    <property type="match status" value="1"/>
</dbReference>
<feature type="transmembrane region" description="Helical" evidence="4">
    <location>
        <begin position="87"/>
        <end position="104"/>
    </location>
</feature>
<gene>
    <name evidence="6" type="primary">rhaR_1</name>
    <name evidence="6" type="ORF">NCTC13193_04533</name>
</gene>
<dbReference type="GO" id="GO:0043565">
    <property type="term" value="F:sequence-specific DNA binding"/>
    <property type="evidence" value="ECO:0007669"/>
    <property type="project" value="InterPro"/>
</dbReference>
<dbReference type="EMBL" id="LR134492">
    <property type="protein sequence ID" value="VEI74235.1"/>
    <property type="molecule type" value="Genomic_DNA"/>
</dbReference>
<feature type="transmembrane region" description="Helical" evidence="4">
    <location>
        <begin position="110"/>
        <end position="127"/>
    </location>
</feature>
<evidence type="ECO:0000313" key="6">
    <source>
        <dbReference type="EMBL" id="VEI74235.1"/>
    </source>
</evidence>
<evidence type="ECO:0000259" key="5">
    <source>
        <dbReference type="PROSITE" id="PS01124"/>
    </source>
</evidence>
<keyword evidence="4" id="KW-0812">Transmembrane</keyword>
<organism evidence="6 7">
    <name type="scientific">Serratia fonticola</name>
    <dbReference type="NCBI Taxonomy" id="47917"/>
    <lineage>
        <taxon>Bacteria</taxon>
        <taxon>Pseudomonadati</taxon>
        <taxon>Pseudomonadota</taxon>
        <taxon>Gammaproteobacteria</taxon>
        <taxon>Enterobacterales</taxon>
        <taxon>Yersiniaceae</taxon>
        <taxon>Serratia</taxon>
    </lineage>
</organism>
<keyword evidence="4" id="KW-1133">Transmembrane helix</keyword>
<evidence type="ECO:0000313" key="7">
    <source>
        <dbReference type="Proteomes" id="UP000270487"/>
    </source>
</evidence>
<keyword evidence="2" id="KW-0238">DNA-binding</keyword>
<dbReference type="PANTHER" id="PTHR43280:SF29">
    <property type="entry name" value="ARAC-FAMILY TRANSCRIPTIONAL REGULATOR"/>
    <property type="match status" value="1"/>
</dbReference>
<dbReference type="Proteomes" id="UP000270487">
    <property type="component" value="Chromosome"/>
</dbReference>
<evidence type="ECO:0000256" key="3">
    <source>
        <dbReference type="ARBA" id="ARBA00023163"/>
    </source>
</evidence>
<evidence type="ECO:0000256" key="4">
    <source>
        <dbReference type="SAM" id="Phobius"/>
    </source>
</evidence>
<feature type="transmembrane region" description="Helical" evidence="4">
    <location>
        <begin position="6"/>
        <end position="23"/>
    </location>
</feature>
<feature type="transmembrane region" description="Helical" evidence="4">
    <location>
        <begin position="178"/>
        <end position="197"/>
    </location>
</feature>
<evidence type="ECO:0000256" key="1">
    <source>
        <dbReference type="ARBA" id="ARBA00023015"/>
    </source>
</evidence>
<accession>A0A3S4Z2V7</accession>
<keyword evidence="1" id="KW-0805">Transcription regulation</keyword>
<dbReference type="SUPFAM" id="SSF46689">
    <property type="entry name" value="Homeodomain-like"/>
    <property type="match status" value="1"/>
</dbReference>
<proteinExistence type="predicted"/>
<dbReference type="PANTHER" id="PTHR43280">
    <property type="entry name" value="ARAC-FAMILY TRANSCRIPTIONAL REGULATOR"/>
    <property type="match status" value="1"/>
</dbReference>
<feature type="transmembrane region" description="Helical" evidence="4">
    <location>
        <begin position="148"/>
        <end position="166"/>
    </location>
</feature>
<evidence type="ECO:0000256" key="2">
    <source>
        <dbReference type="ARBA" id="ARBA00023125"/>
    </source>
</evidence>
<sequence length="346" mass="38634">MPLIPLSFLFSLLCLALIVRLGWPRPHRWLLQLLLLICAWQSLLVGIRFGYQQPWVAILQPLGAALIPPLCYLVLMLQARGPMGWRVVGHLTFPLLVILVQWRALAALDGLIVIGYLGYGAAILLYLRRGENALQQVALADSWLSYRLWCGLGGLLIVCGLTELAITLDYSLLAGRHAGALAAFGNVMMVLGAGLVLGRERQQPEPEEQPLPPVKAEVLTEDDEHCFELINQRLRQDDLYLEPALNLARLARKVGIPARKVSQAINQQAGMNVSQYVNQLRIQQAAGWLSSSDRPVTEIMLEAGFSTKSNFNREFLRVQGMSPSEWRRQQAGAYSCRLFLNQNEYG</sequence>
<dbReference type="PROSITE" id="PS01124">
    <property type="entry name" value="HTH_ARAC_FAMILY_2"/>
    <property type="match status" value="1"/>
</dbReference>
<name>A0A3S4Z2V7_SERFO</name>
<feature type="transmembrane region" description="Helical" evidence="4">
    <location>
        <begin position="30"/>
        <end position="49"/>
    </location>
</feature>
<dbReference type="Gene3D" id="1.10.10.60">
    <property type="entry name" value="Homeodomain-like"/>
    <property type="match status" value="1"/>
</dbReference>
<dbReference type="Pfam" id="PF12833">
    <property type="entry name" value="HTH_18"/>
    <property type="match status" value="1"/>
</dbReference>